<dbReference type="Proteomes" id="UP000245872">
    <property type="component" value="Chromosome"/>
</dbReference>
<evidence type="ECO:0000256" key="6">
    <source>
        <dbReference type="SAM" id="Phobius"/>
    </source>
</evidence>
<feature type="transmembrane region" description="Helical" evidence="6">
    <location>
        <begin position="385"/>
        <end position="408"/>
    </location>
</feature>
<feature type="transmembrane region" description="Helical" evidence="6">
    <location>
        <begin position="12"/>
        <end position="29"/>
    </location>
</feature>
<organism evidence="7 8">
    <name type="scientific">Candidatus Cardinium hertigii</name>
    <dbReference type="NCBI Taxonomy" id="247481"/>
    <lineage>
        <taxon>Bacteria</taxon>
        <taxon>Pseudomonadati</taxon>
        <taxon>Bacteroidota</taxon>
        <taxon>Cytophagia</taxon>
        <taxon>Cytophagales</taxon>
        <taxon>Amoebophilaceae</taxon>
        <taxon>Candidatus Cardinium</taxon>
    </lineage>
</organism>
<evidence type="ECO:0000256" key="3">
    <source>
        <dbReference type="ARBA" id="ARBA00022692"/>
    </source>
</evidence>
<accession>A0A2Z3LHV5</accession>
<gene>
    <name evidence="7" type="ORF">DK880_00786</name>
</gene>
<dbReference type="RefSeq" id="WP_109997492.1">
    <property type="nucleotide sequence ID" value="NZ_CP029619.1"/>
</dbReference>
<feature type="transmembrane region" description="Helical" evidence="6">
    <location>
        <begin position="414"/>
        <end position="432"/>
    </location>
</feature>
<protein>
    <recommendedName>
        <fullName evidence="9">Polysaccharide biosynthesis protein</fullName>
    </recommendedName>
</protein>
<name>A0A2Z3LHV5_9BACT</name>
<feature type="transmembrane region" description="Helical" evidence="6">
    <location>
        <begin position="49"/>
        <end position="69"/>
    </location>
</feature>
<dbReference type="PANTHER" id="PTHR30250:SF11">
    <property type="entry name" value="O-ANTIGEN TRANSPORTER-RELATED"/>
    <property type="match status" value="1"/>
</dbReference>
<feature type="transmembrane region" description="Helical" evidence="6">
    <location>
        <begin position="467"/>
        <end position="488"/>
    </location>
</feature>
<keyword evidence="5 6" id="KW-0472">Membrane</keyword>
<comment type="subcellular location">
    <subcellularLocation>
        <location evidence="1">Cell membrane</location>
        <topology evidence="1">Multi-pass membrane protein</topology>
    </subcellularLocation>
</comment>
<keyword evidence="3 6" id="KW-0812">Transmembrane</keyword>
<dbReference type="PANTHER" id="PTHR30250">
    <property type="entry name" value="PST FAMILY PREDICTED COLANIC ACID TRANSPORTER"/>
    <property type="match status" value="1"/>
</dbReference>
<proteinExistence type="predicted"/>
<evidence type="ECO:0008006" key="9">
    <source>
        <dbReference type="Google" id="ProtNLM"/>
    </source>
</evidence>
<dbReference type="AlphaFoldDB" id="A0A2Z3LHV5"/>
<evidence type="ECO:0000313" key="7">
    <source>
        <dbReference type="EMBL" id="AWN82095.1"/>
    </source>
</evidence>
<evidence type="ECO:0000256" key="1">
    <source>
        <dbReference type="ARBA" id="ARBA00004651"/>
    </source>
</evidence>
<evidence type="ECO:0000256" key="2">
    <source>
        <dbReference type="ARBA" id="ARBA00022475"/>
    </source>
</evidence>
<dbReference type="KEGG" id="cher:DK880_00786"/>
<feature type="transmembrane region" description="Helical" evidence="6">
    <location>
        <begin position="444"/>
        <end position="461"/>
    </location>
</feature>
<feature type="transmembrane region" description="Helical" evidence="6">
    <location>
        <begin position="353"/>
        <end position="373"/>
    </location>
</feature>
<keyword evidence="4 6" id="KW-1133">Transmembrane helix</keyword>
<feature type="transmembrane region" description="Helical" evidence="6">
    <location>
        <begin position="319"/>
        <end position="341"/>
    </location>
</feature>
<feature type="transmembrane region" description="Helical" evidence="6">
    <location>
        <begin position="149"/>
        <end position="176"/>
    </location>
</feature>
<feature type="transmembrane region" description="Helical" evidence="6">
    <location>
        <begin position="81"/>
        <end position="103"/>
    </location>
</feature>
<evidence type="ECO:0000313" key="8">
    <source>
        <dbReference type="Proteomes" id="UP000245872"/>
    </source>
</evidence>
<keyword evidence="8" id="KW-1185">Reference proteome</keyword>
<evidence type="ECO:0000256" key="5">
    <source>
        <dbReference type="ARBA" id="ARBA00023136"/>
    </source>
</evidence>
<dbReference type="InterPro" id="IPR050833">
    <property type="entry name" value="Poly_Biosynth_Transport"/>
</dbReference>
<keyword evidence="2" id="KW-1003">Cell membrane</keyword>
<dbReference type="OrthoDB" id="9814608at2"/>
<evidence type="ECO:0000256" key="4">
    <source>
        <dbReference type="ARBA" id="ARBA00022989"/>
    </source>
</evidence>
<feature type="transmembrane region" description="Helical" evidence="6">
    <location>
        <begin position="118"/>
        <end position="137"/>
    </location>
</feature>
<reference evidence="7 8" key="1">
    <citation type="submission" date="2018-05" db="EMBL/GenBank/DDBJ databases">
        <title>Candidatus Cardinium hertigii Genome Assembly.</title>
        <authorList>
            <person name="Showmaker K.C."/>
            <person name="Walden K.O."/>
            <person name="Fields C.J."/>
            <person name="Lambert K.N."/>
            <person name="Hudson M.E."/>
        </authorList>
    </citation>
    <scope>NUCLEOTIDE SEQUENCE [LARGE SCALE GENOMIC DNA]</scope>
    <source>
        <strain evidence="8">cHgTN10</strain>
    </source>
</reference>
<sequence>MQHPLKTVAKETILYSFGSFALRGCSYLINLWLHATRLSPSAYGVITEFYGYLALGQVLYFLAMDMAYCRFAPTLGQQYTFNIVTTLLTLTGLLLSLTIWMAAPQIAQITGHLMHIRYFYYVALLLPLDTLLSIVHTRLRTTHKMSQLLLLKFIQVLAFAGLSFMLLYFPMGLAAVARTISTYLPFITVQLNPEDAIFIANLLASILTLPFTFPYFKGFRWIWHGHTIQRMVRYATPALLSTLFLRLHDQLPVLLFRSLLPSAFCNGDTKEAIVGKLGMTYKWATCFAWGIQAFKYAVEPFLFKQTKHNNSPKLYSQLMYLYLYTACLALSLFSLNIKWIIQVFLPSAYSHHFIEVLPYLAFIHVCLGIFYNFTISFKVSNQTFYIAWITAGGSLIAWVLVCLLIPRFGHWGCIYATMSSSIAMALSAYCIGQSYYPIPYYKKGFILLVLTFLILASYPLWSEKLISLQPGFAYLFLNTITIGLFYAISKSLKKMLADQAVCLS</sequence>
<dbReference type="GO" id="GO:0005886">
    <property type="term" value="C:plasma membrane"/>
    <property type="evidence" value="ECO:0007669"/>
    <property type="project" value="UniProtKB-SubCell"/>
</dbReference>
<feature type="transmembrane region" description="Helical" evidence="6">
    <location>
        <begin position="196"/>
        <end position="216"/>
    </location>
</feature>
<dbReference type="EMBL" id="CP029619">
    <property type="protein sequence ID" value="AWN82095.1"/>
    <property type="molecule type" value="Genomic_DNA"/>
</dbReference>